<dbReference type="EMBL" id="BRXW01000177">
    <property type="protein sequence ID" value="GMI12485.1"/>
    <property type="molecule type" value="Genomic_DNA"/>
</dbReference>
<reference evidence="2" key="1">
    <citation type="journal article" date="2023" name="Commun. Biol.">
        <title>Genome analysis of Parmales, the sister group of diatoms, reveals the evolutionary specialization of diatoms from phago-mixotrophs to photoautotrophs.</title>
        <authorList>
            <person name="Ban H."/>
            <person name="Sato S."/>
            <person name="Yoshikawa S."/>
            <person name="Yamada K."/>
            <person name="Nakamura Y."/>
            <person name="Ichinomiya M."/>
            <person name="Sato N."/>
            <person name="Blanc-Mathieu R."/>
            <person name="Endo H."/>
            <person name="Kuwata A."/>
            <person name="Ogata H."/>
        </authorList>
    </citation>
    <scope>NUCLEOTIDE SEQUENCE [LARGE SCALE GENOMIC DNA]</scope>
    <source>
        <strain evidence="2">NIES 3700</strain>
    </source>
</reference>
<accession>A0A9W7KV69</accession>
<comment type="caution">
    <text evidence="1">The sequence shown here is derived from an EMBL/GenBank/DDBJ whole genome shotgun (WGS) entry which is preliminary data.</text>
</comment>
<evidence type="ECO:0000313" key="2">
    <source>
        <dbReference type="Proteomes" id="UP001165122"/>
    </source>
</evidence>
<protein>
    <submittedName>
        <fullName evidence="1">Uncharacterized protein</fullName>
    </submittedName>
</protein>
<evidence type="ECO:0000313" key="1">
    <source>
        <dbReference type="EMBL" id="GMI12485.1"/>
    </source>
</evidence>
<organism evidence="1 2">
    <name type="scientific">Triparma laevis f. longispina</name>
    <dbReference type="NCBI Taxonomy" id="1714387"/>
    <lineage>
        <taxon>Eukaryota</taxon>
        <taxon>Sar</taxon>
        <taxon>Stramenopiles</taxon>
        <taxon>Ochrophyta</taxon>
        <taxon>Bolidophyceae</taxon>
        <taxon>Parmales</taxon>
        <taxon>Triparmaceae</taxon>
        <taxon>Triparma</taxon>
    </lineage>
</organism>
<gene>
    <name evidence="1" type="ORF">TrLO_g2953</name>
</gene>
<proteinExistence type="predicted"/>
<dbReference type="AlphaFoldDB" id="A0A9W7KV69"/>
<dbReference type="Proteomes" id="UP001165122">
    <property type="component" value="Unassembled WGS sequence"/>
</dbReference>
<name>A0A9W7KV69_9STRA</name>
<sequence>MSGNEHCISRYTNNDDDEDKLDILTHNKHKWERIEEEVLDWVNEKIPEWNEEQPEWWDARRKANIPDWAVRGEVLLKSIRSSEVESI</sequence>
<keyword evidence="2" id="KW-1185">Reference proteome</keyword>